<feature type="region of interest" description="Disordered" evidence="6">
    <location>
        <begin position="231"/>
        <end position="288"/>
    </location>
</feature>
<name>A0AAW1S048_9CHLO</name>
<dbReference type="Proteomes" id="UP001438707">
    <property type="component" value="Unassembled WGS sequence"/>
</dbReference>
<dbReference type="PANTHER" id="PTHR31867">
    <property type="entry name" value="EXPANSIN-A15"/>
    <property type="match status" value="1"/>
</dbReference>
<dbReference type="Gene3D" id="2.40.40.10">
    <property type="entry name" value="RlpA-like domain"/>
    <property type="match status" value="1"/>
</dbReference>
<organism evidence="9 10">
    <name type="scientific">Apatococcus lobatus</name>
    <dbReference type="NCBI Taxonomy" id="904363"/>
    <lineage>
        <taxon>Eukaryota</taxon>
        <taxon>Viridiplantae</taxon>
        <taxon>Chlorophyta</taxon>
        <taxon>core chlorophytes</taxon>
        <taxon>Trebouxiophyceae</taxon>
        <taxon>Chlorellales</taxon>
        <taxon>Chlorellaceae</taxon>
        <taxon>Apatococcus</taxon>
    </lineage>
</organism>
<keyword evidence="4" id="KW-0964">Secreted</keyword>
<keyword evidence="10" id="KW-1185">Reference proteome</keyword>
<dbReference type="PROSITE" id="PS50843">
    <property type="entry name" value="EXPANSIN_CBD"/>
    <property type="match status" value="1"/>
</dbReference>
<feature type="compositionally biased region" description="Low complexity" evidence="6">
    <location>
        <begin position="238"/>
        <end position="262"/>
    </location>
</feature>
<comment type="subcellular location">
    <subcellularLocation>
        <location evidence="1">Membrane</location>
        <topology evidence="1">Peripheral membrane protein</topology>
    </subcellularLocation>
    <subcellularLocation>
        <location evidence="2">Secreted</location>
        <location evidence="2">Cell wall</location>
    </subcellularLocation>
</comment>
<dbReference type="SUPFAM" id="SSF50685">
    <property type="entry name" value="Barwin-like endoglucanases"/>
    <property type="match status" value="1"/>
</dbReference>
<protein>
    <recommendedName>
        <fullName evidence="11">Expansin-like EG45 domain-containing protein</fullName>
    </recommendedName>
</protein>
<reference evidence="9 10" key="1">
    <citation type="journal article" date="2024" name="Nat. Commun.">
        <title>Phylogenomics reveals the evolutionary origins of lichenization in chlorophyte algae.</title>
        <authorList>
            <person name="Puginier C."/>
            <person name="Libourel C."/>
            <person name="Otte J."/>
            <person name="Skaloud P."/>
            <person name="Haon M."/>
            <person name="Grisel S."/>
            <person name="Petersen M."/>
            <person name="Berrin J.G."/>
            <person name="Delaux P.M."/>
            <person name="Dal Grande F."/>
            <person name="Keller J."/>
        </authorList>
    </citation>
    <scope>NUCLEOTIDE SEQUENCE [LARGE SCALE GENOMIC DNA]</scope>
    <source>
        <strain evidence="9 10">SAG 2145</strain>
    </source>
</reference>
<comment type="caution">
    <text evidence="9">The sequence shown here is derived from an EMBL/GenBank/DDBJ whole genome shotgun (WGS) entry which is preliminary data.</text>
</comment>
<evidence type="ECO:0000256" key="6">
    <source>
        <dbReference type="SAM" id="MobiDB-lite"/>
    </source>
</evidence>
<dbReference type="InterPro" id="IPR036749">
    <property type="entry name" value="Expansin_CBD_sf"/>
</dbReference>
<evidence type="ECO:0000313" key="9">
    <source>
        <dbReference type="EMBL" id="KAK9839053.1"/>
    </source>
</evidence>
<evidence type="ECO:0000256" key="5">
    <source>
        <dbReference type="ARBA" id="ARBA00023136"/>
    </source>
</evidence>
<dbReference type="EMBL" id="JALJOS010000005">
    <property type="protein sequence ID" value="KAK9839053.1"/>
    <property type="molecule type" value="Genomic_DNA"/>
</dbReference>
<sequence>MWHLQLRIMEAMRTDSTLAVLHSVPTWYGALDKSVWPYWVVGALSPSNSYYAAGPMNGCGQCFQIVCENSGGQFAGRCYGDGRSVTIMVSDSCPECEADHIDLQVLTYEQLGPQDLGRIDIQYRRVPCTPPIDMLVDVDGNHGAGYWLRMNVQEVADRGAITNVEVRGPGGSWMQLNNKYGAAWEVDNSPSSYPLDLRITQDDGQQVTSYSALTQPGSTGKTQTNMQFKVTGSTGGVTPISGYPSTPGSSSSASSSATTTAPSPSPSPPSGTQSPELGGYGDTASPAPYGHTNIGVWQQCGEYLHDHPCMADPGA</sequence>
<accession>A0AAW1S048</accession>
<evidence type="ECO:0000259" key="7">
    <source>
        <dbReference type="PROSITE" id="PS50842"/>
    </source>
</evidence>
<evidence type="ECO:0000256" key="3">
    <source>
        <dbReference type="ARBA" id="ARBA00005392"/>
    </source>
</evidence>
<dbReference type="SUPFAM" id="SSF49590">
    <property type="entry name" value="PHL pollen allergen"/>
    <property type="match status" value="1"/>
</dbReference>
<dbReference type="InterPro" id="IPR002963">
    <property type="entry name" value="Expansin"/>
</dbReference>
<keyword evidence="4" id="KW-0134">Cell wall</keyword>
<dbReference type="Pfam" id="PF03330">
    <property type="entry name" value="DPBB_1"/>
    <property type="match status" value="1"/>
</dbReference>
<dbReference type="InterPro" id="IPR007117">
    <property type="entry name" value="Expansin_CBD"/>
</dbReference>
<dbReference type="Pfam" id="PF01357">
    <property type="entry name" value="Expansin_C"/>
    <property type="match status" value="1"/>
</dbReference>
<comment type="similarity">
    <text evidence="3">Belongs to the expansin family. Expansin A subfamily.</text>
</comment>
<dbReference type="PROSITE" id="PS50842">
    <property type="entry name" value="EXPANSIN_EG45"/>
    <property type="match status" value="1"/>
</dbReference>
<feature type="domain" description="Expansin-like EG45" evidence="7">
    <location>
        <begin position="28"/>
        <end position="133"/>
    </location>
</feature>
<dbReference type="InterPro" id="IPR007112">
    <property type="entry name" value="Expansin/allergen_DPBB_dom"/>
</dbReference>
<dbReference type="InterPro" id="IPR009009">
    <property type="entry name" value="RlpA-like_DPBB"/>
</dbReference>
<evidence type="ECO:0000259" key="8">
    <source>
        <dbReference type="PROSITE" id="PS50843"/>
    </source>
</evidence>
<gene>
    <name evidence="9" type="ORF">WJX74_008497</name>
</gene>
<evidence type="ECO:0000313" key="10">
    <source>
        <dbReference type="Proteomes" id="UP001438707"/>
    </source>
</evidence>
<dbReference type="GO" id="GO:0009664">
    <property type="term" value="P:plant-type cell wall organization"/>
    <property type="evidence" value="ECO:0007669"/>
    <property type="project" value="InterPro"/>
</dbReference>
<dbReference type="InterPro" id="IPR036908">
    <property type="entry name" value="RlpA-like_sf"/>
</dbReference>
<evidence type="ECO:0000256" key="2">
    <source>
        <dbReference type="ARBA" id="ARBA00004191"/>
    </source>
</evidence>
<dbReference type="GO" id="GO:0016020">
    <property type="term" value="C:membrane"/>
    <property type="evidence" value="ECO:0007669"/>
    <property type="project" value="UniProtKB-SubCell"/>
</dbReference>
<evidence type="ECO:0008006" key="11">
    <source>
        <dbReference type="Google" id="ProtNLM"/>
    </source>
</evidence>
<evidence type="ECO:0000256" key="1">
    <source>
        <dbReference type="ARBA" id="ARBA00004170"/>
    </source>
</evidence>
<dbReference type="Gene3D" id="2.60.40.760">
    <property type="entry name" value="Expansin, cellulose-binding-like domain"/>
    <property type="match status" value="1"/>
</dbReference>
<dbReference type="AlphaFoldDB" id="A0AAW1S048"/>
<dbReference type="CDD" id="cd22271">
    <property type="entry name" value="DPBB_EXP_N-like"/>
    <property type="match status" value="1"/>
</dbReference>
<feature type="domain" description="Expansin-like CBD" evidence="8">
    <location>
        <begin position="146"/>
        <end position="225"/>
    </location>
</feature>
<evidence type="ECO:0000256" key="4">
    <source>
        <dbReference type="ARBA" id="ARBA00022512"/>
    </source>
</evidence>
<keyword evidence="5" id="KW-0472">Membrane</keyword>
<proteinExistence type="inferred from homology"/>